<organism evidence="4">
    <name type="scientific">Corethron hystrix</name>
    <dbReference type="NCBI Taxonomy" id="216773"/>
    <lineage>
        <taxon>Eukaryota</taxon>
        <taxon>Sar</taxon>
        <taxon>Stramenopiles</taxon>
        <taxon>Ochrophyta</taxon>
        <taxon>Bacillariophyta</taxon>
        <taxon>Coscinodiscophyceae</taxon>
        <taxon>Corethrophycidae</taxon>
        <taxon>Corethrales</taxon>
        <taxon>Corethraceae</taxon>
        <taxon>Corethron</taxon>
    </lineage>
</organism>
<evidence type="ECO:0000313" key="4">
    <source>
        <dbReference type="EMBL" id="CAD8891981.1"/>
    </source>
</evidence>
<dbReference type="AlphaFoldDB" id="A0A7S1FUX6"/>
<dbReference type="InterPro" id="IPR050320">
    <property type="entry name" value="N5-glutamine_MTase"/>
</dbReference>
<sequence length="445" mass="49070">MRTHLAVAAAITMFFFSIATRGSPALPSRVLQTSSTFANFSCGGYDLCRARTASVSRLGFHSREFFRRYISRIPSSQSHFLGRISTSARRTAPLACSGEGNDDGTPATIAISPLLFPLDLGPGEILPIATSFLDSHGVTEPFLSSSHLLTYALGLAPNTFSRLSSRENADMTLSEDQREIFVSHLSRRSLHEPLQYILGSWDFMDFEIKCRAPTLCPRPETEELVEKVLVRMIPEEAEWNVLDVGCGTGCIGLAIARHRPRAKVVGIDVSSEAVKLSNDNAAKVLVGKGCGKYVAVRASAREFGRKTCHLPEITGIFGKDWDARFDIVVANPPYIPSNVVDGLGRDVIDYEDRGALDGGATGLDVIAEIFSAIPMWTAKEKGCDLFMEVDTSHPKLLERMFAETNFDYTSMPVTFPKTFLKDLIFMEGMLDFSGKDRFVWLRCEP</sequence>
<dbReference type="EMBL" id="HBFR01026625">
    <property type="protein sequence ID" value="CAD8891981.1"/>
    <property type="molecule type" value="Transcribed_RNA"/>
</dbReference>
<evidence type="ECO:0008006" key="5">
    <source>
        <dbReference type="Google" id="ProtNLM"/>
    </source>
</evidence>
<evidence type="ECO:0000259" key="2">
    <source>
        <dbReference type="Pfam" id="PF05175"/>
    </source>
</evidence>
<evidence type="ECO:0000259" key="3">
    <source>
        <dbReference type="Pfam" id="PF17827"/>
    </source>
</evidence>
<dbReference type="InterPro" id="IPR007848">
    <property type="entry name" value="Small_mtfrase_dom"/>
</dbReference>
<dbReference type="GO" id="GO:0032259">
    <property type="term" value="P:methylation"/>
    <property type="evidence" value="ECO:0007669"/>
    <property type="project" value="InterPro"/>
</dbReference>
<gene>
    <name evidence="4" type="ORF">CHYS00102_LOCUS19187</name>
</gene>
<feature type="domain" description="Methyltransferase small" evidence="2">
    <location>
        <begin position="227"/>
        <end position="283"/>
    </location>
</feature>
<dbReference type="PROSITE" id="PS00092">
    <property type="entry name" value="N6_MTASE"/>
    <property type="match status" value="1"/>
</dbReference>
<dbReference type="GO" id="GO:0003676">
    <property type="term" value="F:nucleic acid binding"/>
    <property type="evidence" value="ECO:0007669"/>
    <property type="project" value="InterPro"/>
</dbReference>
<dbReference type="GO" id="GO:0008757">
    <property type="term" value="F:S-adenosylmethionine-dependent methyltransferase activity"/>
    <property type="evidence" value="ECO:0007669"/>
    <property type="project" value="UniProtKB-ARBA"/>
</dbReference>
<dbReference type="Gene3D" id="1.10.8.10">
    <property type="entry name" value="DNA helicase RuvA subunit, C-terminal domain"/>
    <property type="match status" value="1"/>
</dbReference>
<reference evidence="4" key="1">
    <citation type="submission" date="2021-01" db="EMBL/GenBank/DDBJ databases">
        <authorList>
            <person name="Corre E."/>
            <person name="Pelletier E."/>
            <person name="Niang G."/>
            <person name="Scheremetjew M."/>
            <person name="Finn R."/>
            <person name="Kale V."/>
            <person name="Holt S."/>
            <person name="Cochrane G."/>
            <person name="Meng A."/>
            <person name="Brown T."/>
            <person name="Cohen L."/>
        </authorList>
    </citation>
    <scope>NUCLEOTIDE SEQUENCE</scope>
    <source>
        <strain evidence="4">308</strain>
    </source>
</reference>
<dbReference type="Pfam" id="PF05175">
    <property type="entry name" value="MTS"/>
    <property type="match status" value="1"/>
</dbReference>
<accession>A0A7S1FUX6</accession>
<feature type="domain" description="Release factor glutamine methyltransferase N-terminal" evidence="3">
    <location>
        <begin position="126"/>
        <end position="199"/>
    </location>
</feature>
<dbReference type="GO" id="GO:0005739">
    <property type="term" value="C:mitochondrion"/>
    <property type="evidence" value="ECO:0007669"/>
    <property type="project" value="TreeGrafter"/>
</dbReference>
<dbReference type="Gene3D" id="3.40.50.150">
    <property type="entry name" value="Vaccinia Virus protein VP39"/>
    <property type="match status" value="1"/>
</dbReference>
<dbReference type="InterPro" id="IPR002052">
    <property type="entry name" value="DNA_methylase_N6_adenine_CS"/>
</dbReference>
<dbReference type="SUPFAM" id="SSF53335">
    <property type="entry name" value="S-adenosyl-L-methionine-dependent methyltransferases"/>
    <property type="match status" value="1"/>
</dbReference>
<dbReference type="InterPro" id="IPR029063">
    <property type="entry name" value="SAM-dependent_MTases_sf"/>
</dbReference>
<feature type="chain" id="PRO_5031437954" description="Peptide chain release factor N(5)-glutamine methyltransferase" evidence="1">
    <location>
        <begin position="26"/>
        <end position="445"/>
    </location>
</feature>
<dbReference type="Pfam" id="PF17827">
    <property type="entry name" value="PrmC_N"/>
    <property type="match status" value="1"/>
</dbReference>
<dbReference type="InterPro" id="IPR040758">
    <property type="entry name" value="PrmC_N"/>
</dbReference>
<name>A0A7S1FUX6_9STRA</name>
<dbReference type="PANTHER" id="PTHR18895">
    <property type="entry name" value="HEMK METHYLTRANSFERASE"/>
    <property type="match status" value="1"/>
</dbReference>
<dbReference type="CDD" id="cd02440">
    <property type="entry name" value="AdoMet_MTases"/>
    <property type="match status" value="1"/>
</dbReference>
<proteinExistence type="predicted"/>
<keyword evidence="1" id="KW-0732">Signal</keyword>
<evidence type="ECO:0000256" key="1">
    <source>
        <dbReference type="SAM" id="SignalP"/>
    </source>
</evidence>
<dbReference type="PANTHER" id="PTHR18895:SF74">
    <property type="entry name" value="MTRF1L RELEASE FACTOR GLUTAMINE METHYLTRANSFERASE"/>
    <property type="match status" value="1"/>
</dbReference>
<protein>
    <recommendedName>
        <fullName evidence="5">Peptide chain release factor N(5)-glutamine methyltransferase</fullName>
    </recommendedName>
</protein>
<feature type="signal peptide" evidence="1">
    <location>
        <begin position="1"/>
        <end position="25"/>
    </location>
</feature>